<evidence type="ECO:0000313" key="4">
    <source>
        <dbReference type="Proteomes" id="UP001596545"/>
    </source>
</evidence>
<feature type="region of interest" description="Disordered" evidence="1">
    <location>
        <begin position="238"/>
        <end position="258"/>
    </location>
</feature>
<feature type="transmembrane region" description="Helical" evidence="2">
    <location>
        <begin position="102"/>
        <end position="124"/>
    </location>
</feature>
<feature type="transmembrane region" description="Helical" evidence="2">
    <location>
        <begin position="454"/>
        <end position="475"/>
    </location>
</feature>
<comment type="caution">
    <text evidence="3">The sequence shown here is derived from an EMBL/GenBank/DDBJ whole genome shotgun (WGS) entry which is preliminary data.</text>
</comment>
<feature type="transmembrane region" description="Helical" evidence="2">
    <location>
        <begin position="76"/>
        <end position="96"/>
    </location>
</feature>
<name>A0ABD6AIH5_9EURY</name>
<keyword evidence="2" id="KW-1133">Transmembrane helix</keyword>
<keyword evidence="2" id="KW-0472">Membrane</keyword>
<feature type="transmembrane region" description="Helical" evidence="2">
    <location>
        <begin position="38"/>
        <end position="64"/>
    </location>
</feature>
<dbReference type="AlphaFoldDB" id="A0ABD6AIH5"/>
<accession>A0ABD6AIH5</accession>
<feature type="transmembrane region" description="Helical" evidence="2">
    <location>
        <begin position="495"/>
        <end position="514"/>
    </location>
</feature>
<dbReference type="EMBL" id="JBHTBL010000004">
    <property type="protein sequence ID" value="MFC7323807.1"/>
    <property type="molecule type" value="Genomic_DNA"/>
</dbReference>
<keyword evidence="2" id="KW-0812">Transmembrane</keyword>
<evidence type="ECO:0008006" key="5">
    <source>
        <dbReference type="Google" id="ProtNLM"/>
    </source>
</evidence>
<dbReference type="Gene3D" id="3.30.565.10">
    <property type="entry name" value="Histidine kinase-like ATPase, C-terminal domain"/>
    <property type="match status" value="1"/>
</dbReference>
<reference evidence="3 4" key="1">
    <citation type="journal article" date="2019" name="Int. J. Syst. Evol. Microbiol.">
        <title>The Global Catalogue of Microorganisms (GCM) 10K type strain sequencing project: providing services to taxonomists for standard genome sequencing and annotation.</title>
        <authorList>
            <consortium name="The Broad Institute Genomics Platform"/>
            <consortium name="The Broad Institute Genome Sequencing Center for Infectious Disease"/>
            <person name="Wu L."/>
            <person name="Ma J."/>
        </authorList>
    </citation>
    <scope>NUCLEOTIDE SEQUENCE [LARGE SCALE GENOMIC DNA]</scope>
    <source>
        <strain evidence="3 4">CGMCC 1.12554</strain>
    </source>
</reference>
<dbReference type="Proteomes" id="UP001596545">
    <property type="component" value="Unassembled WGS sequence"/>
</dbReference>
<dbReference type="RefSeq" id="WP_256408775.1">
    <property type="nucleotide sequence ID" value="NZ_JANHDN010000003.1"/>
</dbReference>
<proteinExistence type="predicted"/>
<feature type="transmembrane region" description="Helical" evidence="2">
    <location>
        <begin position="386"/>
        <end position="414"/>
    </location>
</feature>
<keyword evidence="4" id="KW-1185">Reference proteome</keyword>
<dbReference type="InterPro" id="IPR036890">
    <property type="entry name" value="HATPase_C_sf"/>
</dbReference>
<feature type="transmembrane region" description="Helical" evidence="2">
    <location>
        <begin position="420"/>
        <end position="442"/>
    </location>
</feature>
<sequence length="519" mass="53076">MSTRLLGRYGGPIVAGLGFVVTRFFVAEAVVLSGGPLAVAATVGSLVVGLAVAVAGVALGVGAFSPAYVADVSRGCLFGTGAMTAALAVTVAATGVDMIGAAIGTQLLVANVLLAGAIGGMVNGHRKASLRRRRAAIMRSANRARFINRLLRHEVLNAAAIIDGHAELLRGDDANRDRSVDAIRRGAERIESTVDGVGTIADAGSDDAVSLAAAVRAGIESAGDGETSDRAASIDLVAPADGDDAGGSADTGGDEPAEPLAVEADDRLSVVFERLIEHAVDVRGAERVRIETTAGRHAAAAAVVDDGTPPSDRQRDVLERGSFPEYDDPTNGFALQAASLLVGEYDGSIRVDRGDETRIAVRLPRASVDAAAAAVGVEYPDLRRAVVAGIGAGVAMGGLYWSTSGVLPVIGALYGVENVAIGWITHLFHSVVFALLFVAVASRSDARTRLDRPLGASLAGVGWGTLLWLVAAGLLMPVWLRAVGVPATLPNLPPIGLFGHVLWGATLGLGYVSLGGRFD</sequence>
<gene>
    <name evidence="3" type="ORF">ACFQMF_04340</name>
</gene>
<evidence type="ECO:0000313" key="3">
    <source>
        <dbReference type="EMBL" id="MFC7323807.1"/>
    </source>
</evidence>
<protein>
    <recommendedName>
        <fullName evidence="5">Histidine kinase domain-containing protein</fullName>
    </recommendedName>
</protein>
<evidence type="ECO:0000256" key="2">
    <source>
        <dbReference type="SAM" id="Phobius"/>
    </source>
</evidence>
<evidence type="ECO:0000256" key="1">
    <source>
        <dbReference type="SAM" id="MobiDB-lite"/>
    </source>
</evidence>
<organism evidence="3 4">
    <name type="scientific">Halorubrum rutilum</name>
    <dbReference type="NCBI Taxonomy" id="1364933"/>
    <lineage>
        <taxon>Archaea</taxon>
        <taxon>Methanobacteriati</taxon>
        <taxon>Methanobacteriota</taxon>
        <taxon>Stenosarchaea group</taxon>
        <taxon>Halobacteria</taxon>
        <taxon>Halobacteriales</taxon>
        <taxon>Haloferacaceae</taxon>
        <taxon>Halorubrum</taxon>
    </lineage>
</organism>
<feature type="transmembrane region" description="Helical" evidence="2">
    <location>
        <begin position="12"/>
        <end position="32"/>
    </location>
</feature>